<proteinExistence type="evidence at transcript level"/>
<keyword evidence="1" id="KW-0732">Signal</keyword>
<dbReference type="AlphaFoldDB" id="A0A0C9S3Y2"/>
<feature type="chain" id="PRO_5002202815" evidence="1">
    <location>
        <begin position="22"/>
        <end position="115"/>
    </location>
</feature>
<organism evidence="2">
    <name type="scientific">Amblyomma americanum</name>
    <name type="common">Lone star tick</name>
    <dbReference type="NCBI Taxonomy" id="6943"/>
    <lineage>
        <taxon>Eukaryota</taxon>
        <taxon>Metazoa</taxon>
        <taxon>Ecdysozoa</taxon>
        <taxon>Arthropoda</taxon>
        <taxon>Chelicerata</taxon>
        <taxon>Arachnida</taxon>
        <taxon>Acari</taxon>
        <taxon>Parasitiformes</taxon>
        <taxon>Ixodida</taxon>
        <taxon>Ixodoidea</taxon>
        <taxon>Ixodidae</taxon>
        <taxon>Amblyomminae</taxon>
        <taxon>Amblyomma</taxon>
    </lineage>
</organism>
<reference evidence="2" key="1">
    <citation type="journal article" date="2015" name="PLoS ONE">
        <title>An Insight into the Sialome of the Lone Star Tick, Amblyomma americanum, with a Glimpse on Its Time Dependent Gene Expression.</title>
        <authorList>
            <person name="Karim S."/>
            <person name="Ribeiro J.M."/>
        </authorList>
    </citation>
    <scope>NUCLEOTIDE SEQUENCE</scope>
    <source>
        <tissue evidence="2">Salivary gland</tissue>
    </source>
</reference>
<evidence type="ECO:0000313" key="2">
    <source>
        <dbReference type="EMBL" id="JAG91899.1"/>
    </source>
</evidence>
<dbReference type="EMBL" id="GBZX01000841">
    <property type="protein sequence ID" value="JAG91899.1"/>
    <property type="molecule type" value="mRNA"/>
</dbReference>
<sequence length="115" mass="13170">MHNKICMRIVVKIVVFKSVHSFFLAAHSSSRIEHAPQVRVFHAPRLALVADTDRVEGSSHFAPGLLRGERFPFSHLQCTHVARLDWILNCRGIHRADNCHNLHLGVLGRQVRCRY</sequence>
<name>A0A0C9S3Y2_AMBAM</name>
<feature type="signal peptide" evidence="1">
    <location>
        <begin position="1"/>
        <end position="21"/>
    </location>
</feature>
<accession>A0A0C9S3Y2</accession>
<protein>
    <submittedName>
        <fullName evidence="2">Putative secreted protein</fullName>
    </submittedName>
</protein>
<evidence type="ECO:0000256" key="1">
    <source>
        <dbReference type="SAM" id="SignalP"/>
    </source>
</evidence>